<comment type="caution">
    <text evidence="8">The sequence shown here is derived from an EMBL/GenBank/DDBJ whole genome shotgun (WGS) entry which is preliminary data.</text>
</comment>
<dbReference type="GO" id="GO:0006457">
    <property type="term" value="P:protein folding"/>
    <property type="evidence" value="ECO:0007669"/>
    <property type="project" value="TreeGrafter"/>
</dbReference>
<evidence type="ECO:0000256" key="5">
    <source>
        <dbReference type="PROSITE-ProRule" id="PRU00278"/>
    </source>
</evidence>
<name>A0A1Q9CFN9_SYMMI</name>
<proteinExistence type="predicted"/>
<dbReference type="PANTHER" id="PTHR11071">
    <property type="entry name" value="PEPTIDYL-PROLYL CIS-TRANS ISOMERASE"/>
    <property type="match status" value="1"/>
</dbReference>
<evidence type="ECO:0000256" key="3">
    <source>
        <dbReference type="ARBA" id="ARBA00023110"/>
    </source>
</evidence>
<evidence type="ECO:0000259" key="6">
    <source>
        <dbReference type="PROSITE" id="PS50072"/>
    </source>
</evidence>
<reference evidence="8 9" key="1">
    <citation type="submission" date="2016-02" db="EMBL/GenBank/DDBJ databases">
        <title>Genome analysis of coral dinoflagellate symbionts highlights evolutionary adaptations to a symbiotic lifestyle.</title>
        <authorList>
            <person name="Aranda M."/>
            <person name="Li Y."/>
            <person name="Liew Y.J."/>
            <person name="Baumgarten S."/>
            <person name="Simakov O."/>
            <person name="Wilson M."/>
            <person name="Piel J."/>
            <person name="Ashoor H."/>
            <person name="Bougouffa S."/>
            <person name="Bajic V.B."/>
            <person name="Ryu T."/>
            <person name="Ravasi T."/>
            <person name="Bayer T."/>
            <person name="Micklem G."/>
            <person name="Kim H."/>
            <person name="Bhak J."/>
            <person name="Lajeunesse T.C."/>
            <person name="Voolstra C.R."/>
        </authorList>
    </citation>
    <scope>NUCLEOTIDE SEQUENCE [LARGE SCALE GENOMIC DNA]</scope>
    <source>
        <strain evidence="8 9">CCMP2467</strain>
    </source>
</reference>
<dbReference type="GO" id="GO:0005737">
    <property type="term" value="C:cytoplasm"/>
    <property type="evidence" value="ECO:0007669"/>
    <property type="project" value="TreeGrafter"/>
</dbReference>
<dbReference type="PANTHER" id="PTHR11071:SF561">
    <property type="entry name" value="PEPTIDYL-PROLYL CIS-TRANS ISOMERASE D-RELATED"/>
    <property type="match status" value="1"/>
</dbReference>
<dbReference type="InterPro" id="IPR029000">
    <property type="entry name" value="Cyclophilin-like_dom_sf"/>
</dbReference>
<dbReference type="PROSITE" id="PS50072">
    <property type="entry name" value="CSA_PPIASE_2"/>
    <property type="match status" value="1"/>
</dbReference>
<evidence type="ECO:0000313" key="9">
    <source>
        <dbReference type="Proteomes" id="UP000186817"/>
    </source>
</evidence>
<keyword evidence="9" id="KW-1185">Reference proteome</keyword>
<comment type="catalytic activity">
    <reaction evidence="1">
        <text>[protein]-peptidylproline (omega=180) = [protein]-peptidylproline (omega=0)</text>
        <dbReference type="Rhea" id="RHEA:16237"/>
        <dbReference type="Rhea" id="RHEA-COMP:10747"/>
        <dbReference type="Rhea" id="RHEA-COMP:10748"/>
        <dbReference type="ChEBI" id="CHEBI:83833"/>
        <dbReference type="ChEBI" id="CHEBI:83834"/>
        <dbReference type="EC" id="5.2.1.8"/>
    </reaction>
</comment>
<feature type="domain" description="PPIase cyclophilin-type" evidence="6">
    <location>
        <begin position="99"/>
        <end position="282"/>
    </location>
</feature>
<dbReference type="Gene3D" id="3.10.50.40">
    <property type="match status" value="1"/>
</dbReference>
<dbReference type="Pfam" id="PF00160">
    <property type="entry name" value="Pro_isomerase"/>
    <property type="match status" value="1"/>
</dbReference>
<dbReference type="PROSITE" id="PS50198">
    <property type="entry name" value="PPIC_PPIASE_2"/>
    <property type="match status" value="1"/>
</dbReference>
<evidence type="ECO:0000313" key="8">
    <source>
        <dbReference type="EMBL" id="OLP81744.1"/>
    </source>
</evidence>
<protein>
    <recommendedName>
        <fullName evidence="2">peptidylprolyl isomerase</fullName>
        <ecNumber evidence="2">5.2.1.8</ecNumber>
    </recommendedName>
</protein>
<dbReference type="GO" id="GO:0016018">
    <property type="term" value="F:cyclosporin A binding"/>
    <property type="evidence" value="ECO:0007669"/>
    <property type="project" value="TreeGrafter"/>
</dbReference>
<feature type="domain" description="PpiC" evidence="7">
    <location>
        <begin position="302"/>
        <end position="416"/>
    </location>
</feature>
<dbReference type="Gene3D" id="2.40.100.10">
    <property type="entry name" value="Cyclophilin-like"/>
    <property type="match status" value="1"/>
</dbReference>
<organism evidence="8 9">
    <name type="scientific">Symbiodinium microadriaticum</name>
    <name type="common">Dinoflagellate</name>
    <name type="synonym">Zooxanthella microadriatica</name>
    <dbReference type="NCBI Taxonomy" id="2951"/>
    <lineage>
        <taxon>Eukaryota</taxon>
        <taxon>Sar</taxon>
        <taxon>Alveolata</taxon>
        <taxon>Dinophyceae</taxon>
        <taxon>Suessiales</taxon>
        <taxon>Symbiodiniaceae</taxon>
        <taxon>Symbiodinium</taxon>
    </lineage>
</organism>
<dbReference type="InterPro" id="IPR046357">
    <property type="entry name" value="PPIase_dom_sf"/>
</dbReference>
<dbReference type="PRINTS" id="PR00153">
    <property type="entry name" value="CSAPPISMRASE"/>
</dbReference>
<sequence length="416" mass="45478">MNLSSLMTVITMVESNHHFGGGRGLGYPHCVGCCWKLLAWLIMSCLGFALASSRLVGRGSLKVGNNAPNQWRLDKSDAEIRKEAQKRARQSFPERPRVFLDIEVAGHPAVRIVCELFSDLVPKTAENFRCLCTGEKGLGEFGKPLHLKGNAFHRVVPGFAIQGGDITRGDGTGGESVYGPTFEDESFDVSHDAAGLLSMANRGPNTNSSQFFILTKAYPKLDLKHVVFGRVVEGMGTVRRIEETCGTADAGSELCRSQKHHGVLAFRPGLGDAKAVITNCGELQEGEENPEEAPAKKLKASAEKVHLYHILKKYKGARKPETWRGEAVTCSKGKAKVALENLRKRVTAAPAMQLLFFELARDQSDDPTCKNGGDLGLVERGSLQPKVEEVGFSLQKNELSQVFEDEFGVHLLLRCD</sequence>
<dbReference type="Pfam" id="PF00639">
    <property type="entry name" value="Rotamase"/>
    <property type="match status" value="1"/>
</dbReference>
<dbReference type="FunFam" id="2.40.100.10:FF:000025">
    <property type="entry name" value="Peptidyl-prolyl cis-trans isomerase CYP19-2"/>
    <property type="match status" value="1"/>
</dbReference>
<dbReference type="EMBL" id="LSRX01001253">
    <property type="protein sequence ID" value="OLP81744.1"/>
    <property type="molecule type" value="Genomic_DNA"/>
</dbReference>
<evidence type="ECO:0000256" key="2">
    <source>
        <dbReference type="ARBA" id="ARBA00013194"/>
    </source>
</evidence>
<evidence type="ECO:0000259" key="7">
    <source>
        <dbReference type="PROSITE" id="PS50198"/>
    </source>
</evidence>
<dbReference type="Proteomes" id="UP000186817">
    <property type="component" value="Unassembled WGS sequence"/>
</dbReference>
<keyword evidence="4 5" id="KW-0413">Isomerase</keyword>
<accession>A0A1Q9CFN9</accession>
<evidence type="ECO:0000256" key="4">
    <source>
        <dbReference type="ARBA" id="ARBA00023235"/>
    </source>
</evidence>
<dbReference type="SUPFAM" id="SSF54534">
    <property type="entry name" value="FKBP-like"/>
    <property type="match status" value="1"/>
</dbReference>
<dbReference type="EC" id="5.2.1.8" evidence="2"/>
<keyword evidence="3 5" id="KW-0697">Rotamase</keyword>
<dbReference type="InterPro" id="IPR002130">
    <property type="entry name" value="Cyclophilin-type_PPIase_dom"/>
</dbReference>
<dbReference type="GO" id="GO:0003755">
    <property type="term" value="F:peptidyl-prolyl cis-trans isomerase activity"/>
    <property type="evidence" value="ECO:0007669"/>
    <property type="project" value="UniProtKB-KW"/>
</dbReference>
<dbReference type="InterPro" id="IPR000297">
    <property type="entry name" value="PPIase_PpiC"/>
</dbReference>
<dbReference type="AlphaFoldDB" id="A0A1Q9CFN9"/>
<evidence type="ECO:0000256" key="1">
    <source>
        <dbReference type="ARBA" id="ARBA00000971"/>
    </source>
</evidence>
<dbReference type="OrthoDB" id="416056at2759"/>
<gene>
    <name evidence="8" type="primary">cyn-7</name>
    <name evidence="8" type="ORF">AK812_SmicGene37690</name>
</gene>
<dbReference type="OMA" id="MVESNHH"/>
<dbReference type="SUPFAM" id="SSF50891">
    <property type="entry name" value="Cyclophilin-like"/>
    <property type="match status" value="1"/>
</dbReference>